<sequence>MFWINIGRLLMLSVWSFLIFSLVHPFPKPLNIFMHIATFFMVVMHGLLMAMFNAGQPKDKKLTAAGKLRVFLFGVFELLIMLRRQQAELKSPPAGDDDKHDQP</sequence>
<dbReference type="EMBL" id="VXKB01000002">
    <property type="protein sequence ID" value="KAA8715554.1"/>
    <property type="molecule type" value="Genomic_DNA"/>
</dbReference>
<dbReference type="Proteomes" id="UP000322181">
    <property type="component" value="Unassembled WGS sequence"/>
</dbReference>
<comment type="caution">
    <text evidence="3">The sequence shown here is derived from an EMBL/GenBank/DDBJ whole genome shotgun (WGS) entry which is preliminary data.</text>
</comment>
<feature type="transmembrane region" description="Helical" evidence="1">
    <location>
        <begin position="6"/>
        <end position="23"/>
    </location>
</feature>
<keyword evidence="4" id="KW-1185">Reference proteome</keyword>
<dbReference type="RefSeq" id="WP_067401254.1">
    <property type="nucleotide sequence ID" value="NZ_BAAAFS010000002.1"/>
</dbReference>
<evidence type="ECO:0000313" key="2">
    <source>
        <dbReference type="EMBL" id="KAA8715554.1"/>
    </source>
</evidence>
<reference evidence="4" key="2">
    <citation type="submission" date="2016-06" db="EMBL/GenBank/DDBJ databases">
        <authorList>
            <person name="Butler K."/>
        </authorList>
    </citation>
    <scope>NUCLEOTIDE SEQUENCE [LARGE SCALE GENOMIC DNA]</scope>
    <source>
        <strain evidence="4">GCSL-Mp20</strain>
    </source>
</reference>
<evidence type="ECO:0000313" key="4">
    <source>
        <dbReference type="Proteomes" id="UP000092377"/>
    </source>
</evidence>
<proteinExistence type="predicted"/>
<dbReference type="PANTHER" id="PTHR38775:SF1">
    <property type="entry name" value="INNER MEMBRANE PROTEIN"/>
    <property type="match status" value="1"/>
</dbReference>
<dbReference type="PANTHER" id="PTHR38775">
    <property type="entry name" value="INNER MEMBRANE PROTEIN-RELATED"/>
    <property type="match status" value="1"/>
</dbReference>
<feature type="transmembrane region" description="Helical" evidence="1">
    <location>
        <begin position="30"/>
        <end position="52"/>
    </location>
</feature>
<dbReference type="Pfam" id="PF06611">
    <property type="entry name" value="DUF1145"/>
    <property type="match status" value="1"/>
</dbReference>
<name>A0A1B8HND7_9GAMM</name>
<dbReference type="NCBIfam" id="NF008158">
    <property type="entry name" value="PRK10910.1"/>
    <property type="match status" value="1"/>
</dbReference>
<keyword evidence="1" id="KW-0472">Membrane</keyword>
<accession>A0A1B8HND7</accession>
<dbReference type="EMBL" id="LZEY01000012">
    <property type="protein sequence ID" value="OBU10985.1"/>
    <property type="molecule type" value="Genomic_DNA"/>
</dbReference>
<evidence type="ECO:0000313" key="5">
    <source>
        <dbReference type="Proteomes" id="UP000322181"/>
    </source>
</evidence>
<keyword evidence="1" id="KW-1133">Transmembrane helix</keyword>
<dbReference type="OrthoDB" id="7062339at2"/>
<evidence type="ECO:0000256" key="1">
    <source>
        <dbReference type="SAM" id="Phobius"/>
    </source>
</evidence>
<protein>
    <submittedName>
        <fullName evidence="2">DUF1145 family protein</fullName>
    </submittedName>
</protein>
<dbReference type="InterPro" id="IPR009525">
    <property type="entry name" value="DUF1145"/>
</dbReference>
<dbReference type="Proteomes" id="UP000092377">
    <property type="component" value="Unassembled WGS sequence"/>
</dbReference>
<dbReference type="AlphaFoldDB" id="A0A1B8HND7"/>
<reference evidence="2 5" key="3">
    <citation type="submission" date="2019-09" db="EMBL/GenBank/DDBJ databases">
        <title>Draft genome sequence of various Type strains from the CCUG.</title>
        <authorList>
            <person name="Pineiro-Iglesias B."/>
            <person name="Tunovic T."/>
            <person name="Unosson C."/>
            <person name="Inganas E."/>
            <person name="Ohlen M."/>
            <person name="Cardew S."/>
            <person name="Jensie-Markopoulos S."/>
            <person name="Salva-Serra F."/>
            <person name="Jaen-Luchoro D."/>
            <person name="Karlsson R."/>
            <person name="Svensson-Stadler L."/>
            <person name="Chun J."/>
            <person name="Moore E."/>
        </authorList>
    </citation>
    <scope>NUCLEOTIDE SEQUENCE [LARGE SCALE GENOMIC DNA]</scope>
    <source>
        <strain evidence="2 5">CCUG 53682T</strain>
    </source>
</reference>
<reference evidence="3" key="1">
    <citation type="submission" date="2016-06" db="EMBL/GenBank/DDBJ databases">
        <authorList>
            <person name="Kjaerup R.B."/>
            <person name="Dalgaard T.S."/>
            <person name="Juul-Madsen H.R."/>
        </authorList>
    </citation>
    <scope>NUCLEOTIDE SEQUENCE [LARGE SCALE GENOMIC DNA]</scope>
    <source>
        <strain evidence="3">GCSL-Mp20</strain>
    </source>
</reference>
<organism evidence="3 4">
    <name type="scientific">Morganella psychrotolerans</name>
    <dbReference type="NCBI Taxonomy" id="368603"/>
    <lineage>
        <taxon>Bacteria</taxon>
        <taxon>Pseudomonadati</taxon>
        <taxon>Pseudomonadota</taxon>
        <taxon>Gammaproteobacteria</taxon>
        <taxon>Enterobacterales</taxon>
        <taxon>Morganellaceae</taxon>
        <taxon>Morganella</taxon>
    </lineage>
</organism>
<evidence type="ECO:0000313" key="3">
    <source>
        <dbReference type="EMBL" id="OBU10985.1"/>
    </source>
</evidence>
<keyword evidence="1" id="KW-0812">Transmembrane</keyword>
<gene>
    <name evidence="3" type="ORF">AYY18_03335</name>
    <name evidence="2" type="ORF">F4V73_11360</name>
</gene>